<dbReference type="AlphaFoldDB" id="A0A318TMB4"/>
<keyword evidence="2" id="KW-1185">Reference proteome</keyword>
<evidence type="ECO:0008006" key="3">
    <source>
        <dbReference type="Google" id="ProtNLM"/>
    </source>
</evidence>
<comment type="caution">
    <text evidence="1">The sequence shown here is derived from an EMBL/GenBank/DDBJ whole genome shotgun (WGS) entry which is preliminary data.</text>
</comment>
<dbReference type="RefSeq" id="WP_110779644.1">
    <property type="nucleotide sequence ID" value="NZ_QJTI01000002.1"/>
</dbReference>
<sequence length="175" mass="19374">MAWAGDILALDLAKTTGWAYGAPGEEPIYGSVTFGNENTTRARVLRNCREWMVSFLVASPARLVVFEAPLTPGQLQGHTNIDSIRLLIGIAETVDELLFDRADVREARVSDVRTFFLGTNRIKRADAKDATKYKCRKLGWSPQDDNAADALALWCYQAAHMAPQHSVKLLPLWGA</sequence>
<evidence type="ECO:0000313" key="1">
    <source>
        <dbReference type="EMBL" id="PYF05007.1"/>
    </source>
</evidence>
<dbReference type="Proteomes" id="UP000248148">
    <property type="component" value="Unassembled WGS sequence"/>
</dbReference>
<organism evidence="1 2">
    <name type="scientific">Rhodopseudomonas faecalis</name>
    <dbReference type="NCBI Taxonomy" id="99655"/>
    <lineage>
        <taxon>Bacteria</taxon>
        <taxon>Pseudomonadati</taxon>
        <taxon>Pseudomonadota</taxon>
        <taxon>Alphaproteobacteria</taxon>
        <taxon>Hyphomicrobiales</taxon>
        <taxon>Nitrobacteraceae</taxon>
        <taxon>Rhodopseudomonas</taxon>
    </lineage>
</organism>
<gene>
    <name evidence="1" type="ORF">BJ122_102233</name>
</gene>
<protein>
    <recommendedName>
        <fullName evidence="3">Holliday junction resolvasome RuvABC endonuclease subunit</fullName>
    </recommendedName>
</protein>
<evidence type="ECO:0000313" key="2">
    <source>
        <dbReference type="Proteomes" id="UP000248148"/>
    </source>
</evidence>
<dbReference type="GO" id="GO:0003676">
    <property type="term" value="F:nucleic acid binding"/>
    <property type="evidence" value="ECO:0007669"/>
    <property type="project" value="InterPro"/>
</dbReference>
<dbReference type="Gene3D" id="3.30.420.10">
    <property type="entry name" value="Ribonuclease H-like superfamily/Ribonuclease H"/>
    <property type="match status" value="1"/>
</dbReference>
<dbReference type="InterPro" id="IPR036397">
    <property type="entry name" value="RNaseH_sf"/>
</dbReference>
<dbReference type="OrthoDB" id="7304852at2"/>
<reference evidence="1 2" key="1">
    <citation type="submission" date="2018-06" db="EMBL/GenBank/DDBJ databases">
        <title>Genomic Encyclopedia of Archaeal and Bacterial Type Strains, Phase II (KMG-II): from individual species to whole genera.</title>
        <authorList>
            <person name="Goeker M."/>
        </authorList>
    </citation>
    <scope>NUCLEOTIDE SEQUENCE [LARGE SCALE GENOMIC DNA]</scope>
    <source>
        <strain evidence="1 2">JCM 11668</strain>
    </source>
</reference>
<dbReference type="EMBL" id="QJTI01000002">
    <property type="protein sequence ID" value="PYF05007.1"/>
    <property type="molecule type" value="Genomic_DNA"/>
</dbReference>
<proteinExistence type="predicted"/>
<accession>A0A318TMB4</accession>
<name>A0A318TMB4_9BRAD</name>